<evidence type="ECO:0000259" key="3">
    <source>
        <dbReference type="PROSITE" id="PS51383"/>
    </source>
</evidence>
<evidence type="ECO:0000313" key="5">
    <source>
        <dbReference type="Proteomes" id="UP000683925"/>
    </source>
</evidence>
<dbReference type="GO" id="GO:0047453">
    <property type="term" value="F:ATP-dependent NAD(P)H-hydrate dehydratase activity"/>
    <property type="evidence" value="ECO:0007669"/>
    <property type="project" value="TreeGrafter"/>
</dbReference>
<dbReference type="PANTHER" id="PTHR12592">
    <property type="entry name" value="ATP-DEPENDENT (S)-NAD(P)H-HYDRATE DEHYDRATASE FAMILY MEMBER"/>
    <property type="match status" value="1"/>
</dbReference>
<organism evidence="4 5">
    <name type="scientific">Paramecium octaurelia</name>
    <dbReference type="NCBI Taxonomy" id="43137"/>
    <lineage>
        <taxon>Eukaryota</taxon>
        <taxon>Sar</taxon>
        <taxon>Alveolata</taxon>
        <taxon>Ciliophora</taxon>
        <taxon>Intramacronucleata</taxon>
        <taxon>Oligohymenophorea</taxon>
        <taxon>Peniculida</taxon>
        <taxon>Parameciidae</taxon>
        <taxon>Paramecium</taxon>
    </lineage>
</organism>
<dbReference type="InterPro" id="IPR000631">
    <property type="entry name" value="CARKD"/>
</dbReference>
<evidence type="ECO:0000256" key="2">
    <source>
        <dbReference type="ARBA" id="ARBA00022840"/>
    </source>
</evidence>
<keyword evidence="5" id="KW-1185">Reference proteome</keyword>
<dbReference type="AlphaFoldDB" id="A0A8S1UHP6"/>
<dbReference type="GO" id="GO:0110051">
    <property type="term" value="P:metabolite repair"/>
    <property type="evidence" value="ECO:0007669"/>
    <property type="project" value="TreeGrafter"/>
</dbReference>
<keyword evidence="2" id="KW-0067">ATP-binding</keyword>
<comment type="caution">
    <text evidence="4">The sequence shown here is derived from an EMBL/GenBank/DDBJ whole genome shotgun (WGS) entry which is preliminary data.</text>
</comment>
<keyword evidence="1" id="KW-0547">Nucleotide-binding</keyword>
<gene>
    <name evidence="4" type="ORF">POCTA_138.1.T0430273</name>
</gene>
<reference evidence="4" key="1">
    <citation type="submission" date="2021-01" db="EMBL/GenBank/DDBJ databases">
        <authorList>
            <consortium name="Genoscope - CEA"/>
            <person name="William W."/>
        </authorList>
    </citation>
    <scope>NUCLEOTIDE SEQUENCE</scope>
</reference>
<dbReference type="OrthoDB" id="8110916at2759"/>
<dbReference type="PROSITE" id="PS51383">
    <property type="entry name" value="YJEF_C_3"/>
    <property type="match status" value="1"/>
</dbReference>
<name>A0A8S1UHP6_PAROT</name>
<dbReference type="Proteomes" id="UP000683925">
    <property type="component" value="Unassembled WGS sequence"/>
</dbReference>
<protein>
    <recommendedName>
        <fullName evidence="3">YjeF C-terminal domain-containing protein</fullName>
    </recommendedName>
</protein>
<dbReference type="EMBL" id="CAJJDP010000043">
    <property type="protein sequence ID" value="CAD8163653.1"/>
    <property type="molecule type" value="Genomic_DNA"/>
</dbReference>
<feature type="domain" description="YjeF C-terminal" evidence="3">
    <location>
        <begin position="3"/>
        <end position="105"/>
    </location>
</feature>
<proteinExistence type="predicted"/>
<evidence type="ECO:0000256" key="1">
    <source>
        <dbReference type="ARBA" id="ARBA00022741"/>
    </source>
</evidence>
<dbReference type="PANTHER" id="PTHR12592:SF0">
    <property type="entry name" value="ATP-DEPENDENT (S)-NAD(P)H-HYDRATE DEHYDRATASE"/>
    <property type="match status" value="1"/>
</dbReference>
<sequence length="105" mass="11792">MFKQNSFSKIIPLLDKTRHKGQNGKIASIGRSFEQTGAPYYAAISTLKGGGDLAQIFSTNQLQSLQRVIVLNAQSILIYQKKAKNNNCVIQLINYCHLLRQCIHQ</sequence>
<accession>A0A8S1UHP6</accession>
<evidence type="ECO:0000313" key="4">
    <source>
        <dbReference type="EMBL" id="CAD8163653.1"/>
    </source>
</evidence>
<dbReference type="GO" id="GO:0005524">
    <property type="term" value="F:ATP binding"/>
    <property type="evidence" value="ECO:0007669"/>
    <property type="project" value="UniProtKB-KW"/>
</dbReference>